<dbReference type="AlphaFoldDB" id="A0A0V0GG47"/>
<proteinExistence type="predicted"/>
<sequence>KHNLQVRNLSLSHTHTVAASSSSVLLREFFQPWRHFSTWNRFAMLIHSFPIGTLLWQICTRGSSGISLLLSLNSSLLFPFFRLVTD</sequence>
<feature type="non-terminal residue" evidence="1">
    <location>
        <position position="1"/>
    </location>
</feature>
<protein>
    <submittedName>
        <fullName evidence="1">Putative ovule protein</fullName>
    </submittedName>
</protein>
<name>A0A0V0GG47_SOLCH</name>
<accession>A0A0V0GG47</accession>
<organism evidence="1">
    <name type="scientific">Solanum chacoense</name>
    <name type="common">Chaco potato</name>
    <dbReference type="NCBI Taxonomy" id="4108"/>
    <lineage>
        <taxon>Eukaryota</taxon>
        <taxon>Viridiplantae</taxon>
        <taxon>Streptophyta</taxon>
        <taxon>Embryophyta</taxon>
        <taxon>Tracheophyta</taxon>
        <taxon>Spermatophyta</taxon>
        <taxon>Magnoliopsida</taxon>
        <taxon>eudicotyledons</taxon>
        <taxon>Gunneridae</taxon>
        <taxon>Pentapetalae</taxon>
        <taxon>asterids</taxon>
        <taxon>lamiids</taxon>
        <taxon>Solanales</taxon>
        <taxon>Solanaceae</taxon>
        <taxon>Solanoideae</taxon>
        <taxon>Solaneae</taxon>
        <taxon>Solanum</taxon>
    </lineage>
</organism>
<evidence type="ECO:0000313" key="1">
    <source>
        <dbReference type="EMBL" id="JAP07212.1"/>
    </source>
</evidence>
<dbReference type="EMBL" id="GEDG01039229">
    <property type="protein sequence ID" value="JAP07212.1"/>
    <property type="molecule type" value="Transcribed_RNA"/>
</dbReference>
<reference evidence="1" key="1">
    <citation type="submission" date="2015-12" db="EMBL/GenBank/DDBJ databases">
        <title>Gene expression during late stages of embryo sac development: a critical building block for successful pollen-pistil interactions.</title>
        <authorList>
            <person name="Liu Y."/>
            <person name="Joly V."/>
            <person name="Sabar M."/>
            <person name="Matton D.P."/>
        </authorList>
    </citation>
    <scope>NUCLEOTIDE SEQUENCE</scope>
</reference>